<dbReference type="AlphaFoldDB" id="L8JNN7"/>
<name>L8JNN7_9BACT</name>
<comment type="caution">
    <text evidence="4">The sequence shown here is derived from an EMBL/GenBank/DDBJ whole genome shotgun (WGS) entry which is preliminary data.</text>
</comment>
<dbReference type="STRING" id="1237149.C900_05414"/>
<dbReference type="Proteomes" id="UP000011135">
    <property type="component" value="Unassembled WGS sequence"/>
</dbReference>
<dbReference type="Pfam" id="PF01370">
    <property type="entry name" value="Epimerase"/>
    <property type="match status" value="1"/>
</dbReference>
<feature type="region of interest" description="Disordered" evidence="2">
    <location>
        <begin position="1"/>
        <end position="22"/>
    </location>
</feature>
<dbReference type="EMBL" id="AMZN01000083">
    <property type="protein sequence ID" value="ELR69134.1"/>
    <property type="molecule type" value="Genomic_DNA"/>
</dbReference>
<dbReference type="eggNOG" id="COG0451">
    <property type="taxonomic scope" value="Bacteria"/>
</dbReference>
<evidence type="ECO:0000313" key="4">
    <source>
        <dbReference type="EMBL" id="ELR69134.1"/>
    </source>
</evidence>
<feature type="domain" description="NAD-dependent epimerase/dehydratase" evidence="3">
    <location>
        <begin position="344"/>
        <end position="606"/>
    </location>
</feature>
<dbReference type="InterPro" id="IPR001509">
    <property type="entry name" value="Epimerase_deHydtase"/>
</dbReference>
<evidence type="ECO:0000313" key="5">
    <source>
        <dbReference type="Proteomes" id="UP000011135"/>
    </source>
</evidence>
<proteinExistence type="inferred from homology"/>
<dbReference type="PANTHER" id="PTHR43000">
    <property type="entry name" value="DTDP-D-GLUCOSE 4,6-DEHYDRATASE-RELATED"/>
    <property type="match status" value="1"/>
</dbReference>
<protein>
    <submittedName>
        <fullName evidence="4">UDP-glucose 4-epimerase</fullName>
    </submittedName>
</protein>
<reference evidence="4 5" key="1">
    <citation type="submission" date="2012-12" db="EMBL/GenBank/DDBJ databases">
        <title>Genome assembly of Fulvivirga imtechensis AK7.</title>
        <authorList>
            <person name="Nupur N."/>
            <person name="Khatri I."/>
            <person name="Kumar R."/>
            <person name="Subramanian S."/>
            <person name="Pinnaka A."/>
        </authorList>
    </citation>
    <scope>NUCLEOTIDE SEQUENCE [LARGE SCALE GENOMIC DNA]</scope>
    <source>
        <strain evidence="4 5">AK7</strain>
    </source>
</reference>
<gene>
    <name evidence="4" type="ORF">C900_05414</name>
</gene>
<dbReference type="Gene3D" id="3.40.50.720">
    <property type="entry name" value="NAD(P)-binding Rossmann-like Domain"/>
    <property type="match status" value="1"/>
</dbReference>
<dbReference type="SUPFAM" id="SSF51445">
    <property type="entry name" value="(Trans)glycosidases"/>
    <property type="match status" value="1"/>
</dbReference>
<dbReference type="PATRIC" id="fig|1237149.3.peg.4796"/>
<comment type="similarity">
    <text evidence="1">Belongs to the NAD(P)-dependent epimerase/dehydratase family.</text>
</comment>
<dbReference type="InterPro" id="IPR017853">
    <property type="entry name" value="GH"/>
</dbReference>
<feature type="compositionally biased region" description="Low complexity" evidence="2">
    <location>
        <begin position="1"/>
        <end position="14"/>
    </location>
</feature>
<evidence type="ECO:0000256" key="2">
    <source>
        <dbReference type="SAM" id="MobiDB-lite"/>
    </source>
</evidence>
<evidence type="ECO:0000259" key="3">
    <source>
        <dbReference type="Pfam" id="PF01370"/>
    </source>
</evidence>
<sequence length="694" mass="80262">MKTMRKNNNSTNNKKYSRKRPDESKEIGILQWFHLGEYEKVEQTLNDLKTIGIKHLRTGISWADYYTKEGEAWYDWLLPRLSKEVEILPCFLYTPPSIGIAHKTSSPPKGPKRFADFMDIFINRYGEHFEWVELWNEPNNRSEYDYTLDSNWDIFCEMIICAAYWSKHLGKKVALGGMSPIDVNWLDFMAQRNVLENVDAVGIHGFPGSFDSHFRNWNDQIESVQKVLDDHNLQPEIWITEAGFSTWQYDEKQQLQEFIKVINSSATRVYWYSLYDLCPSRSTVDGFHLDEREYHFGLKDYKGKPKLLYRMMESFDLHSLKDIDWCKSSNPAAKKARKSTDKYVLVTGGAGFIGVNLANHLLNLGHKVIVYDNLSRPGVEKNLEWLLSEHDSKSIWVEIADIRNYFNLKKAVDHACMIFHLAGQVAVTTSLEDPSFDFDVNIRGTFNVLEAIRESAHQPPIIFTSTNKVYGSLHDVAFDQSDFRYVPRDRDIQKYGISESQPLDFHSPYGSSKGSAEQYVLDYARSFDLKAVVFRMSCIYGPHQFGTEDQGWVAHFLINAIKEEMIHIYGDGKQVRDILFIDDLVKAFQLAWENIEKINGEAFNIGGGLDNSISLLELVHLIEIKKDVKVDLQFDKVRTGDQVYYISDYRKLKKAVGWSPSVTMSEGIDRLYRWLQKQHKPNITIQQLTNGIAS</sequence>
<evidence type="ECO:0000256" key="1">
    <source>
        <dbReference type="ARBA" id="ARBA00007637"/>
    </source>
</evidence>
<dbReference type="SUPFAM" id="SSF51735">
    <property type="entry name" value="NAD(P)-binding Rossmann-fold domains"/>
    <property type="match status" value="1"/>
</dbReference>
<dbReference type="InterPro" id="IPR036291">
    <property type="entry name" value="NAD(P)-bd_dom_sf"/>
</dbReference>
<organism evidence="4 5">
    <name type="scientific">Fulvivirga imtechensis AK7</name>
    <dbReference type="NCBI Taxonomy" id="1237149"/>
    <lineage>
        <taxon>Bacteria</taxon>
        <taxon>Pseudomonadati</taxon>
        <taxon>Bacteroidota</taxon>
        <taxon>Cytophagia</taxon>
        <taxon>Cytophagales</taxon>
        <taxon>Fulvivirgaceae</taxon>
        <taxon>Fulvivirga</taxon>
    </lineage>
</organism>
<keyword evidence="5" id="KW-1185">Reference proteome</keyword>
<accession>L8JNN7</accession>
<dbReference type="Gene3D" id="3.20.20.80">
    <property type="entry name" value="Glycosidases"/>
    <property type="match status" value="1"/>
</dbReference>